<organism evidence="4 5">
    <name type="scientific">Tetranychus urticae</name>
    <name type="common">Two-spotted spider mite</name>
    <dbReference type="NCBI Taxonomy" id="32264"/>
    <lineage>
        <taxon>Eukaryota</taxon>
        <taxon>Metazoa</taxon>
        <taxon>Ecdysozoa</taxon>
        <taxon>Arthropoda</taxon>
        <taxon>Chelicerata</taxon>
        <taxon>Arachnida</taxon>
        <taxon>Acari</taxon>
        <taxon>Acariformes</taxon>
        <taxon>Trombidiformes</taxon>
        <taxon>Prostigmata</taxon>
        <taxon>Eleutherengona</taxon>
        <taxon>Raphignathae</taxon>
        <taxon>Tetranychoidea</taxon>
        <taxon>Tetranychidae</taxon>
        <taxon>Tetranychus</taxon>
    </lineage>
</organism>
<name>T1JXM5_TETUR</name>
<dbReference type="Pfam" id="PF07707">
    <property type="entry name" value="BACK"/>
    <property type="match status" value="1"/>
</dbReference>
<dbReference type="Gene3D" id="1.25.40.420">
    <property type="match status" value="1"/>
</dbReference>
<feature type="domain" description="BACK" evidence="3">
    <location>
        <begin position="78"/>
        <end position="220"/>
    </location>
</feature>
<dbReference type="HOGENOM" id="CLU_020442_0_0_1"/>
<proteinExistence type="predicted"/>
<keyword evidence="5" id="KW-1185">Reference proteome</keyword>
<protein>
    <recommendedName>
        <fullName evidence="3">BACK domain-containing protein</fullName>
    </recommendedName>
</protein>
<dbReference type="CDD" id="cd18186">
    <property type="entry name" value="BTB_POZ_ZBTB_KLHL-like"/>
    <property type="match status" value="1"/>
</dbReference>
<dbReference type="KEGG" id="tut:107370988"/>
<gene>
    <name evidence="4" type="primary">107370988</name>
</gene>
<dbReference type="Gene3D" id="3.30.710.10">
    <property type="entry name" value="Potassium Channel Kv1.1, Chain A"/>
    <property type="match status" value="1"/>
</dbReference>
<keyword evidence="2" id="KW-0677">Repeat</keyword>
<dbReference type="InterPro" id="IPR011333">
    <property type="entry name" value="SKP1/BTB/POZ_sf"/>
</dbReference>
<dbReference type="PANTHER" id="PTHR24412">
    <property type="entry name" value="KELCH PROTEIN"/>
    <property type="match status" value="1"/>
</dbReference>
<dbReference type="Proteomes" id="UP000015104">
    <property type="component" value="Unassembled WGS sequence"/>
</dbReference>
<dbReference type="InterPro" id="IPR011705">
    <property type="entry name" value="BACK"/>
</dbReference>
<evidence type="ECO:0000259" key="3">
    <source>
        <dbReference type="SMART" id="SM00875"/>
    </source>
</evidence>
<dbReference type="SUPFAM" id="SSF54695">
    <property type="entry name" value="POZ domain"/>
    <property type="match status" value="1"/>
</dbReference>
<reference evidence="5" key="1">
    <citation type="submission" date="2011-08" db="EMBL/GenBank/DDBJ databases">
        <authorList>
            <person name="Rombauts S."/>
        </authorList>
    </citation>
    <scope>NUCLEOTIDE SEQUENCE</scope>
    <source>
        <strain evidence="5">London</strain>
    </source>
</reference>
<evidence type="ECO:0000313" key="4">
    <source>
        <dbReference type="EnsemblMetazoa" id="tetur02g12540.1"/>
    </source>
</evidence>
<dbReference type="EMBL" id="CAEY01000832">
    <property type="status" value="NOT_ANNOTATED_CDS"/>
    <property type="molecule type" value="Genomic_DNA"/>
</dbReference>
<sequence length="519" mass="60598">MDSLDTDDQLTIVNRSTEYRISKKLIRKVPYFEKMLSHECLESKEAKVTLDFDEKAVKSVLDWVKRNYTMILIEMDYVIDLCGLADYFGLDVIAKECLKYFEDNFTIEHLPDVILKVTSTSKFLNSGALNAFICRYFLKIKNLYADSIDNSKKTFWLEYPIETIEYICALDLMVYSEYQVFDAIVRWVNFKAYSRKCHLVELLKLIRWCHLSEQDLSKIKENGLFKSSGFEPIFCSPRKVNCECTFNRAKQNCFVMIEFCETGCKWRVKVLDNNLTELADQVFISDDSIPANFFQDEHITDITYEYGKSALRIDWKRKKYRHVSSDLSFNILQRCVIRNKDDDQPLSVDPMLEEPIEQGYLILEAAETFTLISFAGRDLNYYSRPTNEDRERWKLIDFGATLMDNAIYLLSNDLTLYEFKIQNNMLVKTWSHRLCDNEYNFEDTLLTSSPAGDKIMVIDTYTRDYICFDVNTKVSSKGQMVFYSSAGKKDSSRLLTCTPAFLPLKTIRTCLNSKPNSEN</sequence>
<evidence type="ECO:0000313" key="5">
    <source>
        <dbReference type="Proteomes" id="UP000015104"/>
    </source>
</evidence>
<evidence type="ECO:0000256" key="2">
    <source>
        <dbReference type="ARBA" id="ARBA00022737"/>
    </source>
</evidence>
<dbReference type="SMART" id="SM00875">
    <property type="entry name" value="BACK"/>
    <property type="match status" value="1"/>
</dbReference>
<reference evidence="4" key="2">
    <citation type="submission" date="2015-06" db="UniProtKB">
        <authorList>
            <consortium name="EnsemblMetazoa"/>
        </authorList>
    </citation>
    <scope>IDENTIFICATION</scope>
</reference>
<dbReference type="EnsemblMetazoa" id="tetur02g12540.1">
    <property type="protein sequence ID" value="tetur02g12540.1"/>
    <property type="gene ID" value="tetur02g12540"/>
</dbReference>
<dbReference type="OrthoDB" id="6482909at2759"/>
<accession>T1JXM5</accession>
<keyword evidence="1" id="KW-0880">Kelch repeat</keyword>
<dbReference type="PANTHER" id="PTHR24412:SF441">
    <property type="entry name" value="KELCH-LIKE PROTEIN 28"/>
    <property type="match status" value="1"/>
</dbReference>
<dbReference type="AlphaFoldDB" id="T1JXM5"/>
<evidence type="ECO:0000256" key="1">
    <source>
        <dbReference type="ARBA" id="ARBA00022441"/>
    </source>
</evidence>